<proteinExistence type="predicted"/>
<dbReference type="Gene3D" id="3.30.70.100">
    <property type="match status" value="2"/>
</dbReference>
<dbReference type="RefSeq" id="WP_219765349.1">
    <property type="nucleotide sequence ID" value="NZ_JAHYBZ010000009.1"/>
</dbReference>
<organism evidence="2 3">
    <name type="scientific">Roseomonas alba</name>
    <dbReference type="NCBI Taxonomy" id="2846776"/>
    <lineage>
        <taxon>Bacteria</taxon>
        <taxon>Pseudomonadati</taxon>
        <taxon>Pseudomonadota</taxon>
        <taxon>Alphaproteobacteria</taxon>
        <taxon>Acetobacterales</taxon>
        <taxon>Roseomonadaceae</taxon>
        <taxon>Roseomonas</taxon>
    </lineage>
</organism>
<dbReference type="SUPFAM" id="SSF54909">
    <property type="entry name" value="Dimeric alpha+beta barrel"/>
    <property type="match status" value="2"/>
</dbReference>
<evidence type="ECO:0000256" key="1">
    <source>
        <dbReference type="SAM" id="Phobius"/>
    </source>
</evidence>
<dbReference type="InterPro" id="IPR038762">
    <property type="entry name" value="ABM_predict"/>
</dbReference>
<keyword evidence="1" id="KW-1133">Transmembrane helix</keyword>
<feature type="transmembrane region" description="Helical" evidence="1">
    <location>
        <begin position="207"/>
        <end position="224"/>
    </location>
</feature>
<dbReference type="GO" id="GO:0004497">
    <property type="term" value="F:monooxygenase activity"/>
    <property type="evidence" value="ECO:0007669"/>
    <property type="project" value="UniProtKB-KW"/>
</dbReference>
<evidence type="ECO:0000313" key="3">
    <source>
        <dbReference type="Proteomes" id="UP001196565"/>
    </source>
</evidence>
<evidence type="ECO:0000313" key="2">
    <source>
        <dbReference type="EMBL" id="MBW6400776.1"/>
    </source>
</evidence>
<accession>A0ABS7AEP0</accession>
<keyword evidence="1" id="KW-0472">Membrane</keyword>
<keyword evidence="1" id="KW-0812">Transmembrane</keyword>
<dbReference type="PANTHER" id="PTHR40057:SF1">
    <property type="entry name" value="SLR1162 PROTEIN"/>
    <property type="match status" value="1"/>
</dbReference>
<feature type="transmembrane region" description="Helical" evidence="1">
    <location>
        <begin position="236"/>
        <end position="261"/>
    </location>
</feature>
<keyword evidence="2" id="KW-0560">Oxidoreductase</keyword>
<reference evidence="2 3" key="1">
    <citation type="submission" date="2021-07" db="EMBL/GenBank/DDBJ databases">
        <authorList>
            <person name="So Y."/>
        </authorList>
    </citation>
    <scope>NUCLEOTIDE SEQUENCE [LARGE SCALE GENOMIC DNA]</scope>
    <source>
        <strain evidence="2 3">HJA6</strain>
    </source>
</reference>
<comment type="caution">
    <text evidence="2">The sequence shown here is derived from an EMBL/GenBank/DDBJ whole genome shotgun (WGS) entry which is preliminary data.</text>
</comment>
<keyword evidence="2" id="KW-0503">Monooxygenase</keyword>
<dbReference type="EMBL" id="JAHYBZ010000009">
    <property type="protein sequence ID" value="MBW6400776.1"/>
    <property type="molecule type" value="Genomic_DNA"/>
</dbReference>
<keyword evidence="3" id="KW-1185">Reference proteome</keyword>
<name>A0ABS7AEP0_9PROT</name>
<dbReference type="PANTHER" id="PTHR40057">
    <property type="entry name" value="SLR1162 PROTEIN"/>
    <property type="match status" value="1"/>
</dbReference>
<feature type="transmembrane region" description="Helical" evidence="1">
    <location>
        <begin position="281"/>
        <end position="301"/>
    </location>
</feature>
<dbReference type="InterPro" id="IPR011008">
    <property type="entry name" value="Dimeric_a/b-barrel"/>
</dbReference>
<sequence length="302" mass="32685">MTRVRLDAGAVAAFAMWQAALTRLISAQPGFVSVEILPTYDTSPEWQVIQRFAGPAALEGWLAHPPRRALMAELIAMKAAGAPDPTEEAAPDHHAFGAVAEVITTAVEPGREAEFLAWSESVQAAQSRFPGYMGTFVQAPVTGDPPRWAALVRFAKPQQLDAWLASGERRALLDRADPTMSHWSSRRLAGGFGAWFAADESGRRPPAWKQTALVLLVLFPVVMLEMRFLSPILAGLPIAVATFIGNALSVALVSWPLVGLAQRAMAWWLDPPAAHRGRCELLGALVMVALYAVEMGVLSRLF</sequence>
<gene>
    <name evidence="2" type="ORF">KPL78_23145</name>
</gene>
<dbReference type="Proteomes" id="UP001196565">
    <property type="component" value="Unassembled WGS sequence"/>
</dbReference>
<protein>
    <submittedName>
        <fullName evidence="2">Antibiotic biosynthesis monooxygenase</fullName>
    </submittedName>
</protein>